<dbReference type="EMBL" id="LAZR01011370">
    <property type="protein sequence ID" value="KKM62067.1"/>
    <property type="molecule type" value="Genomic_DNA"/>
</dbReference>
<accession>A0A0F9LYE0</accession>
<feature type="non-terminal residue" evidence="2">
    <location>
        <position position="1"/>
    </location>
</feature>
<feature type="region of interest" description="Disordered" evidence="1">
    <location>
        <begin position="229"/>
        <end position="249"/>
    </location>
</feature>
<organism evidence="2">
    <name type="scientific">marine sediment metagenome</name>
    <dbReference type="NCBI Taxonomy" id="412755"/>
    <lineage>
        <taxon>unclassified sequences</taxon>
        <taxon>metagenomes</taxon>
        <taxon>ecological metagenomes</taxon>
    </lineage>
</organism>
<evidence type="ECO:0008006" key="3">
    <source>
        <dbReference type="Google" id="ProtNLM"/>
    </source>
</evidence>
<comment type="caution">
    <text evidence="2">The sequence shown here is derived from an EMBL/GenBank/DDBJ whole genome shotgun (WGS) entry which is preliminary data.</text>
</comment>
<feature type="compositionally biased region" description="Pro residues" evidence="1">
    <location>
        <begin position="314"/>
        <end position="324"/>
    </location>
</feature>
<dbReference type="AlphaFoldDB" id="A0A0F9LYE0"/>
<evidence type="ECO:0000256" key="1">
    <source>
        <dbReference type="SAM" id="MobiDB-lite"/>
    </source>
</evidence>
<protein>
    <recommendedName>
        <fullName evidence="3">Large polyvalent protein associated domain-containing protein</fullName>
    </recommendedName>
</protein>
<feature type="compositionally biased region" description="Basic and acidic residues" evidence="1">
    <location>
        <begin position="266"/>
        <end position="286"/>
    </location>
</feature>
<name>A0A0F9LYE0_9ZZZZ</name>
<proteinExistence type="predicted"/>
<sequence length="1190" mass="133372">MYWGGYAHNLASQVASGVPIKDLDREQARQSGILFATLSAPGMVNAAVSAYRQAPREAISAARNLPAKVSDIRTEALKLEKIGAEGVINNVNPNKNLPVLIASSTLNKWTDIKAIDKAFGENPEAGLKMINESNMPDGAKNEMIEKVEESRLFVEQQENEQIKDAVTEIERPDGDPVLSLNKDGKFTVTQKTVGEEAMVKEFDTREQAERFLDNFKALTEGERTFEQQKKITEKKVAAGEAKKPTPKVTKVEPAIAEEIKKDVVLTEKPKPDAVQERKAAPVDVEKPPPPSKGVGEEIEEPKEQPPQKEVLEPPAKPPKPPVKEPPAGAEPLDDGPVGETGEGKIPIDISTSKWNKLMKARGAIPKPIFQLWLRAKGRVNAKVYEIEQTQKRFKRSLKKAYGKSKIGPELMEEMNEALSKIGTGTEAGDVLQHLPEPVRESLIDMRDQVDALSREMVRAGIVEGDLAIKFDENLGFYLTRTYKAHRDKNWTWEKVPDEIKNRAISYVQGESGLTKEQAEASLHAWMFDAGGPIGMIKKGKLGSKDLSNLIARKNIPVELRELLGEYKDPLHNYATSVYKMTDLIARDKFLNDVLKMGEGIFLFDEPKGKFIAQLAAKESATMEPLNGKYTTPELKEAFEKFNQAEGMTMLGRWYMTVNSAVKYGKTIMSPQTHVRNYVANPLFHLANGRFYTGKGSARDLVKFNYQNSKDPEYREYISRLIELGVLRDNARAGEIFDVIQDTHREFNDMEVSLEKWGKKPVKKSLQTLTKLYQIEDDVHKLYAFGVERARYEEVIKKRNPKATPEEIAELADLAAAEIVRNTMPTYSLVPEAIKKIRRIPIVGTFVSFPAEVIRTSWNTLELIDKELKDPVTRKIGATRMFGFMSAALITAAAAAASRNLLGIGNKDDKDLKRFMPSWSKYSDILFIREPKDGVYTYVDMGYSDPFNYIKKGLSAFLYNKENIGEAGLEMAKELVEPFLGEELLASKLVDIKRNATAESGRPIYNPEDAMGDRVVDQLVYLWKGVQPGVVTSAQRISKGAQKKVVGSREYSLKEEIMAVGLGQRVAKINVGEAFMFKTFGYDNRLRDANRIYTSVLYSSSPDITQKDLDKAYEKANKATQRIIKEAQADYKAAANLGVPAMTLRTHLLNMRASQGVKNMIRFDRYMPLKRQKVREAVKAGKAKKTKEQKD</sequence>
<reference evidence="2" key="1">
    <citation type="journal article" date="2015" name="Nature">
        <title>Complex archaea that bridge the gap between prokaryotes and eukaryotes.</title>
        <authorList>
            <person name="Spang A."/>
            <person name="Saw J.H."/>
            <person name="Jorgensen S.L."/>
            <person name="Zaremba-Niedzwiedzka K."/>
            <person name="Martijn J."/>
            <person name="Lind A.E."/>
            <person name="van Eijk R."/>
            <person name="Schleper C."/>
            <person name="Guy L."/>
            <person name="Ettema T.J."/>
        </authorList>
    </citation>
    <scope>NUCLEOTIDE SEQUENCE</scope>
</reference>
<feature type="compositionally biased region" description="Basic and acidic residues" evidence="1">
    <location>
        <begin position="229"/>
        <end position="243"/>
    </location>
</feature>
<gene>
    <name evidence="2" type="ORF">LCGC14_1525410</name>
</gene>
<feature type="compositionally biased region" description="Basic and acidic residues" evidence="1">
    <location>
        <begin position="301"/>
        <end position="311"/>
    </location>
</feature>
<evidence type="ECO:0000313" key="2">
    <source>
        <dbReference type="EMBL" id="KKM62067.1"/>
    </source>
</evidence>
<feature type="region of interest" description="Disordered" evidence="1">
    <location>
        <begin position="266"/>
        <end position="346"/>
    </location>
</feature>